<dbReference type="AlphaFoldDB" id="A0A1J6KGK8"/>
<evidence type="ECO:0000313" key="2">
    <source>
        <dbReference type="Proteomes" id="UP000187609"/>
    </source>
</evidence>
<dbReference type="EMBL" id="MJEQ01003226">
    <property type="protein sequence ID" value="OIT24056.1"/>
    <property type="molecule type" value="Genomic_DNA"/>
</dbReference>
<reference evidence="1" key="1">
    <citation type="submission" date="2016-11" db="EMBL/GenBank/DDBJ databases">
        <title>The genome of Nicotiana attenuata.</title>
        <authorList>
            <person name="Xu S."/>
            <person name="Brockmoeller T."/>
            <person name="Gaquerel E."/>
            <person name="Navarro A."/>
            <person name="Kuhl H."/>
            <person name="Gase K."/>
            <person name="Ling Z."/>
            <person name="Zhou W."/>
            <person name="Kreitzer C."/>
            <person name="Stanke M."/>
            <person name="Tang H."/>
            <person name="Lyons E."/>
            <person name="Pandey P."/>
            <person name="Pandey S.P."/>
            <person name="Timmermann B."/>
            <person name="Baldwin I.T."/>
        </authorList>
    </citation>
    <scope>NUCLEOTIDE SEQUENCE [LARGE SCALE GENOMIC DNA]</scope>
    <source>
        <strain evidence="1">UT</strain>
    </source>
</reference>
<gene>
    <name evidence="1" type="ORF">A4A49_30861</name>
</gene>
<proteinExistence type="predicted"/>
<evidence type="ECO:0000313" key="1">
    <source>
        <dbReference type="EMBL" id="OIT24056.1"/>
    </source>
</evidence>
<accession>A0A1J6KGK8</accession>
<dbReference type="Proteomes" id="UP000187609">
    <property type="component" value="Unassembled WGS sequence"/>
</dbReference>
<keyword evidence="2" id="KW-1185">Reference proteome</keyword>
<protein>
    <submittedName>
        <fullName evidence="1">Uncharacterized protein</fullName>
    </submittedName>
</protein>
<sequence>MKVEAVYGQRDCFHHLIATESLSTPYHDSKGWYRGDVHVEKTGNTSLHKIVVAAIINQYLNWGALNMSFKANSGRRMTTN</sequence>
<dbReference type="Gramene" id="OIT24056">
    <property type="protein sequence ID" value="OIT24056"/>
    <property type="gene ID" value="A4A49_30861"/>
</dbReference>
<organism evidence="1 2">
    <name type="scientific">Nicotiana attenuata</name>
    <name type="common">Coyote tobacco</name>
    <dbReference type="NCBI Taxonomy" id="49451"/>
    <lineage>
        <taxon>Eukaryota</taxon>
        <taxon>Viridiplantae</taxon>
        <taxon>Streptophyta</taxon>
        <taxon>Embryophyta</taxon>
        <taxon>Tracheophyta</taxon>
        <taxon>Spermatophyta</taxon>
        <taxon>Magnoliopsida</taxon>
        <taxon>eudicotyledons</taxon>
        <taxon>Gunneridae</taxon>
        <taxon>Pentapetalae</taxon>
        <taxon>asterids</taxon>
        <taxon>lamiids</taxon>
        <taxon>Solanales</taxon>
        <taxon>Solanaceae</taxon>
        <taxon>Nicotianoideae</taxon>
        <taxon>Nicotianeae</taxon>
        <taxon>Nicotiana</taxon>
    </lineage>
</organism>
<comment type="caution">
    <text evidence="1">The sequence shown here is derived from an EMBL/GenBank/DDBJ whole genome shotgun (WGS) entry which is preliminary data.</text>
</comment>
<name>A0A1J6KGK8_NICAT</name>